<keyword evidence="6" id="KW-0233">DNA recombination</keyword>
<dbReference type="Pfam" id="PF00589">
    <property type="entry name" value="Phage_integrase"/>
    <property type="match status" value="1"/>
</dbReference>
<evidence type="ECO:0000256" key="3">
    <source>
        <dbReference type="ARBA" id="ARBA00022490"/>
    </source>
</evidence>
<evidence type="ECO:0008006" key="14">
    <source>
        <dbReference type="Google" id="ProtNLM"/>
    </source>
</evidence>
<dbReference type="InterPro" id="IPR050090">
    <property type="entry name" value="Tyrosine_recombinase_XerCD"/>
</dbReference>
<dbReference type="GO" id="GO:0006310">
    <property type="term" value="P:DNA recombination"/>
    <property type="evidence" value="ECO:0007669"/>
    <property type="project" value="UniProtKB-KW"/>
</dbReference>
<dbReference type="FunFam" id="1.10.443.10:FF:000007">
    <property type="entry name" value="Tyrosine recombinase XerC"/>
    <property type="match status" value="1"/>
</dbReference>
<dbReference type="InterPro" id="IPR011946">
    <property type="entry name" value="Integrase_integron-type"/>
</dbReference>
<dbReference type="PANTHER" id="PTHR30349">
    <property type="entry name" value="PHAGE INTEGRASE-RELATED"/>
    <property type="match status" value="1"/>
</dbReference>
<dbReference type="InterPro" id="IPR002104">
    <property type="entry name" value="Integrase_catalytic"/>
</dbReference>
<dbReference type="CDD" id="cd01193">
    <property type="entry name" value="INT_IntI_C"/>
    <property type="match status" value="1"/>
</dbReference>
<name>A0AAU9C6W1_9GAMM</name>
<dbReference type="GO" id="GO:0003677">
    <property type="term" value="F:DNA binding"/>
    <property type="evidence" value="ECO:0007669"/>
    <property type="project" value="UniProtKB-UniRule"/>
</dbReference>
<evidence type="ECO:0000313" key="13">
    <source>
        <dbReference type="Proteomes" id="UP001321450"/>
    </source>
</evidence>
<comment type="similarity">
    <text evidence="2">Belongs to the 'phage' integrase family.</text>
</comment>
<dbReference type="InterPro" id="IPR044068">
    <property type="entry name" value="CB"/>
</dbReference>
<reference evidence="13" key="1">
    <citation type="journal article" date="2024" name="Int. J. Syst. Evol. Microbiol.">
        <title>Methylomarinovum tepidoasis sp. nov., a moderately thermophilic methanotroph of the family Methylothermaceae isolated from a deep-sea hydrothermal field.</title>
        <authorList>
            <person name="Hirayama H."/>
            <person name="Takaki Y."/>
            <person name="Abe M."/>
            <person name="Miyazaki M."/>
            <person name="Uematsu K."/>
            <person name="Matsui Y."/>
            <person name="Takai K."/>
        </authorList>
    </citation>
    <scope>NUCLEOTIDE SEQUENCE [LARGE SCALE GENOMIC DNA]</scope>
    <source>
        <strain evidence="13">IN45</strain>
    </source>
</reference>
<dbReference type="InterPro" id="IPR004107">
    <property type="entry name" value="Integrase_SAM-like_N"/>
</dbReference>
<gene>
    <name evidence="12" type="ORF">MIN45_P0492</name>
</gene>
<evidence type="ECO:0000256" key="1">
    <source>
        <dbReference type="ARBA" id="ARBA00004496"/>
    </source>
</evidence>
<dbReference type="Gene3D" id="1.10.150.130">
    <property type="match status" value="2"/>
</dbReference>
<evidence type="ECO:0000256" key="5">
    <source>
        <dbReference type="ARBA" id="ARBA00023125"/>
    </source>
</evidence>
<dbReference type="EMBL" id="AP024718">
    <property type="protein sequence ID" value="BCX88125.1"/>
    <property type="molecule type" value="Genomic_DNA"/>
</dbReference>
<dbReference type="Gene3D" id="1.10.443.10">
    <property type="entry name" value="Intergrase catalytic core"/>
    <property type="match status" value="1"/>
</dbReference>
<dbReference type="PROSITE" id="PS51900">
    <property type="entry name" value="CB"/>
    <property type="match status" value="1"/>
</dbReference>
<evidence type="ECO:0000313" key="12">
    <source>
        <dbReference type="EMBL" id="BCX88125.1"/>
    </source>
</evidence>
<dbReference type="KEGG" id="meiy:MIN45_P0492"/>
<evidence type="ECO:0000256" key="7">
    <source>
        <dbReference type="ARBA" id="ARBA00037721"/>
    </source>
</evidence>
<evidence type="ECO:0000259" key="11">
    <source>
        <dbReference type="PROSITE" id="PS51900"/>
    </source>
</evidence>
<feature type="domain" description="Core-binding (CB)" evidence="11">
    <location>
        <begin position="146"/>
        <end position="228"/>
    </location>
</feature>
<comment type="subcellular location">
    <subcellularLocation>
        <location evidence="1">Cytoplasm</location>
    </subcellularLocation>
</comment>
<keyword evidence="3" id="KW-0963">Cytoplasm</keyword>
<keyword evidence="13" id="KW-1185">Reference proteome</keyword>
<dbReference type="NCBIfam" id="TIGR02249">
    <property type="entry name" value="integrase_gron"/>
    <property type="match status" value="1"/>
</dbReference>
<protein>
    <recommendedName>
        <fullName evidence="14">Integron integrase</fullName>
    </recommendedName>
</protein>
<evidence type="ECO:0000256" key="4">
    <source>
        <dbReference type="ARBA" id="ARBA00022908"/>
    </source>
</evidence>
<feature type="domain" description="Tyr recombinase" evidence="10">
    <location>
        <begin position="246"/>
        <end position="460"/>
    </location>
</feature>
<dbReference type="PROSITE" id="PS01081">
    <property type="entry name" value="HTH_TETR_1"/>
    <property type="match status" value="1"/>
</dbReference>
<dbReference type="PROSITE" id="PS51898">
    <property type="entry name" value="TYR_RECOMBINASE"/>
    <property type="match status" value="1"/>
</dbReference>
<dbReference type="PANTHER" id="PTHR30349:SF64">
    <property type="entry name" value="PROPHAGE INTEGRASE INTD-RELATED"/>
    <property type="match status" value="1"/>
</dbReference>
<dbReference type="GO" id="GO:0015074">
    <property type="term" value="P:DNA integration"/>
    <property type="evidence" value="ECO:0007669"/>
    <property type="project" value="UniProtKB-KW"/>
</dbReference>
<accession>A0AAU9C6W1</accession>
<comment type="subunit">
    <text evidence="8">Forms a cyclic heterotetrameric complex composed of two molecules of XerC and two molecules of XerD.</text>
</comment>
<evidence type="ECO:0000256" key="2">
    <source>
        <dbReference type="ARBA" id="ARBA00008857"/>
    </source>
</evidence>
<comment type="function">
    <text evidence="7">Site-specific tyrosine recombinase, which acts by catalyzing the cutting and rejoining of the recombining DNA molecules. The XerC-XerD complex is essential to convert dimers of the bacterial chromosome into monomers to permit their segregation at cell division. It also contributes to the segregational stability of plasmids.</text>
</comment>
<keyword evidence="5 9" id="KW-0238">DNA-binding</keyword>
<organism evidence="12 13">
    <name type="scientific">Methylomarinovum tepidoasis</name>
    <dbReference type="NCBI Taxonomy" id="2840183"/>
    <lineage>
        <taxon>Bacteria</taxon>
        <taxon>Pseudomonadati</taxon>
        <taxon>Pseudomonadota</taxon>
        <taxon>Gammaproteobacteria</taxon>
        <taxon>Methylococcales</taxon>
        <taxon>Methylothermaceae</taxon>
        <taxon>Methylomarinovum</taxon>
    </lineage>
</organism>
<dbReference type="GO" id="GO:0005737">
    <property type="term" value="C:cytoplasm"/>
    <property type="evidence" value="ECO:0007669"/>
    <property type="project" value="UniProtKB-SubCell"/>
</dbReference>
<keyword evidence="4" id="KW-0229">DNA integration</keyword>
<dbReference type="InterPro" id="IPR023772">
    <property type="entry name" value="DNA-bd_HTH_TetR-type_CS"/>
</dbReference>
<dbReference type="InterPro" id="IPR010998">
    <property type="entry name" value="Integrase_recombinase_N"/>
</dbReference>
<evidence type="ECO:0000256" key="6">
    <source>
        <dbReference type="ARBA" id="ARBA00023172"/>
    </source>
</evidence>
<evidence type="ECO:0000256" key="9">
    <source>
        <dbReference type="PROSITE-ProRule" id="PRU01248"/>
    </source>
</evidence>
<dbReference type="SUPFAM" id="SSF56349">
    <property type="entry name" value="DNA breaking-rejoining enzymes"/>
    <property type="match status" value="1"/>
</dbReference>
<dbReference type="InterPro" id="IPR011010">
    <property type="entry name" value="DNA_brk_join_enz"/>
</dbReference>
<dbReference type="Proteomes" id="UP001321450">
    <property type="component" value="Chromosome"/>
</dbReference>
<evidence type="ECO:0000259" key="10">
    <source>
        <dbReference type="PROSITE" id="PS51898"/>
    </source>
</evidence>
<dbReference type="InterPro" id="IPR013762">
    <property type="entry name" value="Integrase-like_cat_sf"/>
</dbReference>
<sequence length="464" mass="53607">MTDPSMRKSSKSSIPVKPYSNWQRYLDLLERHQVPERCRRWYVRHVEAFLAAFPGRRLREIGHDELGDYLARLASNTRGDWQLRQKVDAIRLLLVELAGNRQAMTIDWNYWAEMGKAISQDHPTLARELPPETLLRKAVQPEDLPEAAREAVVRMVRILRTRHYSIRTEAAYRDWVLRFLAFTGRPPEALGAGDVSAFLSHLALEKRVSQSTQRQALNALNFFFRHVLAQELDLGEGFRPAKRGRRLPVVLSRDEVARLLDKLEGLAQLMAGLLYGTGMRLMELIRLRVQDVDFGRQLIVVRDGKGRKDRVVPLPQRYRDALRQHLDIRRRQFEQDRIEGPVSVYLPDALARKYPNAATDWRWQYVFASSRLSHDPRSGQRRRHHIHENTLQKAIQKAARLAAIPKRVNCHALRHSFATHLLEAGYDIRTVQELLGHADVSTTMIYTHVLNKPGLPPVISPADF</sequence>
<dbReference type="Pfam" id="PF13495">
    <property type="entry name" value="Phage_int_SAM_4"/>
    <property type="match status" value="1"/>
</dbReference>
<evidence type="ECO:0000256" key="8">
    <source>
        <dbReference type="ARBA" id="ARBA00038613"/>
    </source>
</evidence>
<dbReference type="AlphaFoldDB" id="A0AAU9C6W1"/>
<proteinExistence type="inferred from homology"/>